<evidence type="ECO:0000313" key="2">
    <source>
        <dbReference type="Proteomes" id="UP000236291"/>
    </source>
</evidence>
<reference evidence="1 2" key="2">
    <citation type="journal article" date="2017" name="Front. Plant Sci.">
        <title>Gene Classification and Mining of Molecular Markers Useful in Red Clover (Trifolium pratense) Breeding.</title>
        <authorList>
            <person name="Istvanek J."/>
            <person name="Dluhosova J."/>
            <person name="Dluhos P."/>
            <person name="Patkova L."/>
            <person name="Nedelnik J."/>
            <person name="Repkova J."/>
        </authorList>
    </citation>
    <scope>NUCLEOTIDE SEQUENCE [LARGE SCALE GENOMIC DNA]</scope>
    <source>
        <strain evidence="2">cv. Tatra</strain>
        <tissue evidence="1">Young leaves</tissue>
    </source>
</reference>
<reference evidence="1 2" key="1">
    <citation type="journal article" date="2014" name="Am. J. Bot.">
        <title>Genome assembly and annotation for red clover (Trifolium pratense; Fabaceae).</title>
        <authorList>
            <person name="Istvanek J."/>
            <person name="Jaros M."/>
            <person name="Krenek A."/>
            <person name="Repkova J."/>
        </authorList>
    </citation>
    <scope>NUCLEOTIDE SEQUENCE [LARGE SCALE GENOMIC DNA]</scope>
    <source>
        <strain evidence="2">cv. Tatra</strain>
        <tissue evidence="1">Young leaves</tissue>
    </source>
</reference>
<comment type="caution">
    <text evidence="1">The sequence shown here is derived from an EMBL/GenBank/DDBJ whole genome shotgun (WGS) entry which is preliminary data.</text>
</comment>
<proteinExistence type="predicted"/>
<dbReference type="EMBL" id="ASHM01106834">
    <property type="protein sequence ID" value="PNX68915.1"/>
    <property type="molecule type" value="Genomic_DNA"/>
</dbReference>
<protein>
    <submittedName>
        <fullName evidence="1">Uncharacterized protein</fullName>
    </submittedName>
</protein>
<accession>A0A2K3KRJ2</accession>
<gene>
    <name evidence="1" type="ORF">L195_g056425</name>
</gene>
<dbReference type="Proteomes" id="UP000236291">
    <property type="component" value="Unassembled WGS sequence"/>
</dbReference>
<name>A0A2K3KRJ2_TRIPR</name>
<organism evidence="1 2">
    <name type="scientific">Trifolium pratense</name>
    <name type="common">Red clover</name>
    <dbReference type="NCBI Taxonomy" id="57577"/>
    <lineage>
        <taxon>Eukaryota</taxon>
        <taxon>Viridiplantae</taxon>
        <taxon>Streptophyta</taxon>
        <taxon>Embryophyta</taxon>
        <taxon>Tracheophyta</taxon>
        <taxon>Spermatophyta</taxon>
        <taxon>Magnoliopsida</taxon>
        <taxon>eudicotyledons</taxon>
        <taxon>Gunneridae</taxon>
        <taxon>Pentapetalae</taxon>
        <taxon>rosids</taxon>
        <taxon>fabids</taxon>
        <taxon>Fabales</taxon>
        <taxon>Fabaceae</taxon>
        <taxon>Papilionoideae</taxon>
        <taxon>50 kb inversion clade</taxon>
        <taxon>NPAAA clade</taxon>
        <taxon>Hologalegina</taxon>
        <taxon>IRL clade</taxon>
        <taxon>Trifolieae</taxon>
        <taxon>Trifolium</taxon>
    </lineage>
</organism>
<feature type="non-terminal residue" evidence="1">
    <location>
        <position position="1"/>
    </location>
</feature>
<sequence>DADTLVSGLLYPDGQWSTCTILDGAVKRLEDSASATHSSSLFGD</sequence>
<evidence type="ECO:0000313" key="1">
    <source>
        <dbReference type="EMBL" id="PNX68915.1"/>
    </source>
</evidence>
<dbReference type="AlphaFoldDB" id="A0A2K3KRJ2"/>